<protein>
    <submittedName>
        <fullName evidence="1">Uncharacterized protein</fullName>
    </submittedName>
</protein>
<reference evidence="1" key="1">
    <citation type="journal article" date="2021" name="New Phytol.">
        <title>Evolutionary innovations through gain and loss of genes in the ectomycorrhizal Boletales.</title>
        <authorList>
            <person name="Wu G."/>
            <person name="Miyauchi S."/>
            <person name="Morin E."/>
            <person name="Kuo A."/>
            <person name="Drula E."/>
            <person name="Varga T."/>
            <person name="Kohler A."/>
            <person name="Feng B."/>
            <person name="Cao Y."/>
            <person name="Lipzen A."/>
            <person name="Daum C."/>
            <person name="Hundley H."/>
            <person name="Pangilinan J."/>
            <person name="Johnson J."/>
            <person name="Barry K."/>
            <person name="LaButti K."/>
            <person name="Ng V."/>
            <person name="Ahrendt S."/>
            <person name="Min B."/>
            <person name="Choi I.G."/>
            <person name="Park H."/>
            <person name="Plett J.M."/>
            <person name="Magnuson J."/>
            <person name="Spatafora J.W."/>
            <person name="Nagy L.G."/>
            <person name="Henrissat B."/>
            <person name="Grigoriev I.V."/>
            <person name="Yang Z.L."/>
            <person name="Xu J."/>
            <person name="Martin F.M."/>
        </authorList>
    </citation>
    <scope>NUCLEOTIDE SEQUENCE</scope>
    <source>
        <strain evidence="1">KUC20120723A-06</strain>
    </source>
</reference>
<proteinExistence type="predicted"/>
<gene>
    <name evidence="1" type="ORF">BV22DRAFT_1024712</name>
</gene>
<keyword evidence="2" id="KW-1185">Reference proteome</keyword>
<comment type="caution">
    <text evidence="1">The sequence shown here is derived from an EMBL/GenBank/DDBJ whole genome shotgun (WGS) entry which is preliminary data.</text>
</comment>
<evidence type="ECO:0000313" key="2">
    <source>
        <dbReference type="Proteomes" id="UP000790709"/>
    </source>
</evidence>
<accession>A0ACB8AY90</accession>
<evidence type="ECO:0000313" key="1">
    <source>
        <dbReference type="EMBL" id="KAH7918370.1"/>
    </source>
</evidence>
<organism evidence="1 2">
    <name type="scientific">Leucogyrophana mollusca</name>
    <dbReference type="NCBI Taxonomy" id="85980"/>
    <lineage>
        <taxon>Eukaryota</taxon>
        <taxon>Fungi</taxon>
        <taxon>Dikarya</taxon>
        <taxon>Basidiomycota</taxon>
        <taxon>Agaricomycotina</taxon>
        <taxon>Agaricomycetes</taxon>
        <taxon>Agaricomycetidae</taxon>
        <taxon>Boletales</taxon>
        <taxon>Boletales incertae sedis</taxon>
        <taxon>Leucogyrophana</taxon>
    </lineage>
</organism>
<dbReference type="Proteomes" id="UP000790709">
    <property type="component" value="Unassembled WGS sequence"/>
</dbReference>
<name>A0ACB8AY90_9AGAM</name>
<dbReference type="EMBL" id="MU266798">
    <property type="protein sequence ID" value="KAH7918370.1"/>
    <property type="molecule type" value="Genomic_DNA"/>
</dbReference>
<sequence length="232" mass="26672">MPTDNDYEFIEDLWKAPYDQFSHRIPRPLEPSAWDCFPHSVEQMVDWAEVILDNDIQDTSRNRVLIYKTPTKVVPDTVYPVSVNIQGILKQFHLDRLGTWDGYAISINLRMCNLTFRQRPLQIAFCRPETCTRFSWCDDPHGWCARLSSEWEVMDAVPVAKINKYGTMTGLSHLLLSQGDFVEVGTEFDIILTRDVNGRSAVKIFLAFHHVIRLAAAAKLGIQSRVSIRTRS</sequence>